<comment type="caution">
    <text evidence="10">The sequence shown here is derived from an EMBL/GenBank/DDBJ whole genome shotgun (WGS) entry which is preliminary data.</text>
</comment>
<feature type="transmembrane region" description="Helical" evidence="8">
    <location>
        <begin position="105"/>
        <end position="123"/>
    </location>
</feature>
<evidence type="ECO:0000256" key="7">
    <source>
        <dbReference type="ARBA" id="ARBA00023136"/>
    </source>
</evidence>
<feature type="transmembrane region" description="Helical" evidence="8">
    <location>
        <begin position="69"/>
        <end position="93"/>
    </location>
</feature>
<feature type="transmembrane region" description="Helical" evidence="8">
    <location>
        <begin position="479"/>
        <end position="502"/>
    </location>
</feature>
<dbReference type="PANTHER" id="PTHR42929:SF1">
    <property type="entry name" value="INNER MEMBRANE ABC TRANSPORTER PERMEASE PROTEIN YDCU-RELATED"/>
    <property type="match status" value="1"/>
</dbReference>
<feature type="transmembrane region" description="Helical" evidence="8">
    <location>
        <begin position="405"/>
        <end position="426"/>
    </location>
</feature>
<dbReference type="CDD" id="cd06261">
    <property type="entry name" value="TM_PBP2"/>
    <property type="match status" value="2"/>
</dbReference>
<keyword evidence="7 8" id="KW-0472">Membrane</keyword>
<dbReference type="SUPFAM" id="SSF161098">
    <property type="entry name" value="MetI-like"/>
    <property type="match status" value="2"/>
</dbReference>
<evidence type="ECO:0000256" key="5">
    <source>
        <dbReference type="ARBA" id="ARBA00022692"/>
    </source>
</evidence>
<comment type="similarity">
    <text evidence="2">Belongs to the binding-protein-dependent transport system permease family. CysTW subfamily.</text>
</comment>
<organism evidence="10 11">
    <name type="scientific">Shinella yambaruensis</name>
    <dbReference type="NCBI Taxonomy" id="415996"/>
    <lineage>
        <taxon>Bacteria</taxon>
        <taxon>Pseudomonadati</taxon>
        <taxon>Pseudomonadota</taxon>
        <taxon>Alphaproteobacteria</taxon>
        <taxon>Hyphomicrobiales</taxon>
        <taxon>Rhizobiaceae</taxon>
        <taxon>Shinella</taxon>
    </lineage>
</organism>
<keyword evidence="4" id="KW-1003">Cell membrane</keyword>
<evidence type="ECO:0000313" key="10">
    <source>
        <dbReference type="EMBL" id="GLR51716.1"/>
    </source>
</evidence>
<feature type="domain" description="ABC transmembrane type-1" evidence="9">
    <location>
        <begin position="70"/>
        <end position="277"/>
    </location>
</feature>
<keyword evidence="3 8" id="KW-0813">Transport</keyword>
<evidence type="ECO:0000256" key="4">
    <source>
        <dbReference type="ARBA" id="ARBA00022475"/>
    </source>
</evidence>
<feature type="transmembrane region" description="Helical" evidence="8">
    <location>
        <begin position="536"/>
        <end position="558"/>
    </location>
</feature>
<keyword evidence="5 8" id="KW-0812">Transmembrane</keyword>
<evidence type="ECO:0000256" key="6">
    <source>
        <dbReference type="ARBA" id="ARBA00022989"/>
    </source>
</evidence>
<gene>
    <name evidence="10" type="ORF">GCM10007923_29260</name>
</gene>
<keyword evidence="6 8" id="KW-1133">Transmembrane helix</keyword>
<evidence type="ECO:0000313" key="11">
    <source>
        <dbReference type="Proteomes" id="UP001156702"/>
    </source>
</evidence>
<evidence type="ECO:0000256" key="3">
    <source>
        <dbReference type="ARBA" id="ARBA00022448"/>
    </source>
</evidence>
<protein>
    <submittedName>
        <fullName evidence="10">ABC transporter permease</fullName>
    </submittedName>
</protein>
<feature type="transmembrane region" description="Helical" evidence="8">
    <location>
        <begin position="211"/>
        <end position="229"/>
    </location>
</feature>
<feature type="transmembrane region" description="Helical" evidence="8">
    <location>
        <begin position="311"/>
        <end position="336"/>
    </location>
</feature>
<dbReference type="Proteomes" id="UP001156702">
    <property type="component" value="Unassembled WGS sequence"/>
</dbReference>
<keyword evidence="11" id="KW-1185">Reference proteome</keyword>
<dbReference type="RefSeq" id="WP_244768043.1">
    <property type="nucleotide sequence ID" value="NZ_BSOP01000020.1"/>
</dbReference>
<proteinExistence type="inferred from homology"/>
<evidence type="ECO:0000256" key="1">
    <source>
        <dbReference type="ARBA" id="ARBA00004651"/>
    </source>
</evidence>
<sequence length="568" mass="61255">MTRSSEKLVKLVSSASPGLIYLWLLALVVAPNLVLFGTSFFKASAGLVTDEVTLRNYAAVFQSRTVLVLVMRTLVTAFVAAALASLVAYPLAFYVSRYMRGMKQVAVMLVVIPLWISLLMRVFAWRVILGENGAINSLLVTLGILSEPSDAFLYTRFAVVLTLAYMAIPYVFVSSFTALERVPESLLEASRDAGANRFQTFTNVVWPLSRQGLAIGFSLAFLLAVGDYVSPSMVGGLNGTMLGMVIASQFGMAGNWPLGAAQAVILMLAVALILAVIGYLGRSKGIIQAVDSGAGATLKRAATLRGRIGQILLKLAVTLPYLFLYAPLVVTLVFSFNDSRVQTFPLTGFTLQWYRELWTNTALIEAFQRTLFVAVLSTAAGTVIGVAFALILAYRVRAFGNVLQLALAVPVAIPGIVLGISLAIVAQFSGLPQGLPRVIVGHLSFVMPVIMLIVLTRLRALDPSFVEASLDLGATRMKTLLHVLLPMIRSAIIGGAMLGFTLSVDEVIVTLFLTGTEPTLPVYVWNQMRFGFTPSINAIFTLIGLISVAFVLCGLWVINRTNARTLRA</sequence>
<reference evidence="11" key="1">
    <citation type="journal article" date="2019" name="Int. J. Syst. Evol. Microbiol.">
        <title>The Global Catalogue of Microorganisms (GCM) 10K type strain sequencing project: providing services to taxonomists for standard genome sequencing and annotation.</title>
        <authorList>
            <consortium name="The Broad Institute Genomics Platform"/>
            <consortium name="The Broad Institute Genome Sequencing Center for Infectious Disease"/>
            <person name="Wu L."/>
            <person name="Ma J."/>
        </authorList>
    </citation>
    <scope>NUCLEOTIDE SEQUENCE [LARGE SCALE GENOMIC DNA]</scope>
    <source>
        <strain evidence="11">NBRC 102122</strain>
    </source>
</reference>
<feature type="transmembrane region" description="Helical" evidence="8">
    <location>
        <begin position="438"/>
        <end position="458"/>
    </location>
</feature>
<feature type="transmembrane region" description="Helical" evidence="8">
    <location>
        <begin position="371"/>
        <end position="393"/>
    </location>
</feature>
<evidence type="ECO:0000259" key="9">
    <source>
        <dbReference type="PROSITE" id="PS50928"/>
    </source>
</evidence>
<dbReference type="EMBL" id="BSOP01000020">
    <property type="protein sequence ID" value="GLR51716.1"/>
    <property type="molecule type" value="Genomic_DNA"/>
</dbReference>
<name>A0ABQ5ZK49_9HYPH</name>
<feature type="transmembrane region" description="Helical" evidence="8">
    <location>
        <begin position="157"/>
        <end position="179"/>
    </location>
</feature>
<dbReference type="InterPro" id="IPR035906">
    <property type="entry name" value="MetI-like_sf"/>
</dbReference>
<feature type="domain" description="ABC transmembrane type-1" evidence="9">
    <location>
        <begin position="367"/>
        <end position="554"/>
    </location>
</feature>
<accession>A0ABQ5ZK49</accession>
<evidence type="ECO:0000256" key="8">
    <source>
        <dbReference type="RuleBase" id="RU363032"/>
    </source>
</evidence>
<evidence type="ECO:0000256" key="2">
    <source>
        <dbReference type="ARBA" id="ARBA00007069"/>
    </source>
</evidence>
<feature type="transmembrane region" description="Helical" evidence="8">
    <location>
        <begin position="260"/>
        <end position="280"/>
    </location>
</feature>
<comment type="subcellular location">
    <subcellularLocation>
        <location evidence="1 8">Cell membrane</location>
        <topology evidence="1 8">Multi-pass membrane protein</topology>
    </subcellularLocation>
</comment>
<dbReference type="Gene3D" id="1.10.3720.10">
    <property type="entry name" value="MetI-like"/>
    <property type="match status" value="2"/>
</dbReference>
<dbReference type="PANTHER" id="PTHR42929">
    <property type="entry name" value="INNER MEMBRANE ABC TRANSPORTER PERMEASE PROTEIN YDCU-RELATED-RELATED"/>
    <property type="match status" value="1"/>
</dbReference>
<dbReference type="Pfam" id="PF00528">
    <property type="entry name" value="BPD_transp_1"/>
    <property type="match status" value="2"/>
</dbReference>
<feature type="transmembrane region" description="Helical" evidence="8">
    <location>
        <begin position="20"/>
        <end position="41"/>
    </location>
</feature>
<dbReference type="InterPro" id="IPR000515">
    <property type="entry name" value="MetI-like"/>
</dbReference>
<dbReference type="PROSITE" id="PS50928">
    <property type="entry name" value="ABC_TM1"/>
    <property type="match status" value="2"/>
</dbReference>